<dbReference type="EMBL" id="DOEK01000004">
    <property type="protein sequence ID" value="HBP27988.1"/>
    <property type="molecule type" value="Genomic_DNA"/>
</dbReference>
<dbReference type="Gene3D" id="3.40.50.720">
    <property type="entry name" value="NAD(P)-binding Rossmann-like Domain"/>
    <property type="match status" value="1"/>
</dbReference>
<dbReference type="SUPFAM" id="SSF52283">
    <property type="entry name" value="Formate/glycerate dehydrogenase catalytic domain-like"/>
    <property type="match status" value="1"/>
</dbReference>
<gene>
    <name evidence="2" type="ORF">DD666_01055</name>
</gene>
<dbReference type="Pfam" id="PF00389">
    <property type="entry name" value="2-Hacid_dh"/>
    <property type="match status" value="1"/>
</dbReference>
<protein>
    <recommendedName>
        <fullName evidence="1">D-isomer specific 2-hydroxyacid dehydrogenase catalytic domain-containing protein</fullName>
    </recommendedName>
</protein>
<dbReference type="Proteomes" id="UP000264036">
    <property type="component" value="Unassembled WGS sequence"/>
</dbReference>
<evidence type="ECO:0000313" key="2">
    <source>
        <dbReference type="EMBL" id="HBP27988.1"/>
    </source>
</evidence>
<sequence length="106" mass="11417">MAILSRYGKINERVLAASRKLKVIGRHGVGMDAIDQASAKQLGIKAIAAVGSNSHAVAERALRHYRLVGSAPALIGRRITRLRISVMSSIAKRTPSRPRPESLTPP</sequence>
<feature type="domain" description="D-isomer specific 2-hydroxyacid dehydrogenase catalytic" evidence="1">
    <location>
        <begin position="3"/>
        <end position="61"/>
    </location>
</feature>
<dbReference type="GO" id="GO:0051287">
    <property type="term" value="F:NAD binding"/>
    <property type="evidence" value="ECO:0007669"/>
    <property type="project" value="InterPro"/>
</dbReference>
<proteinExistence type="predicted"/>
<comment type="caution">
    <text evidence="2">The sequence shown here is derived from an EMBL/GenBank/DDBJ whole genome shotgun (WGS) entry which is preliminary data.</text>
</comment>
<accession>A0A356LB54</accession>
<dbReference type="InterPro" id="IPR006139">
    <property type="entry name" value="D-isomer_2_OHA_DH_cat_dom"/>
</dbReference>
<dbReference type="GO" id="GO:0016616">
    <property type="term" value="F:oxidoreductase activity, acting on the CH-OH group of donors, NAD or NADP as acceptor"/>
    <property type="evidence" value="ECO:0007669"/>
    <property type="project" value="InterPro"/>
</dbReference>
<reference evidence="2 3" key="1">
    <citation type="journal article" date="2018" name="Nat. Biotechnol.">
        <title>A standardized bacterial taxonomy based on genome phylogeny substantially revises the tree of life.</title>
        <authorList>
            <person name="Parks D.H."/>
            <person name="Chuvochina M."/>
            <person name="Waite D.W."/>
            <person name="Rinke C."/>
            <person name="Skarshewski A."/>
            <person name="Chaumeil P.A."/>
            <person name="Hugenholtz P."/>
        </authorList>
    </citation>
    <scope>NUCLEOTIDE SEQUENCE [LARGE SCALE GENOMIC DNA]</scope>
    <source>
        <strain evidence="2">UBA10707</strain>
    </source>
</reference>
<name>A0A356LB54_9BURK</name>
<organism evidence="2 3">
    <name type="scientific">Advenella kashmirensis</name>
    <dbReference type="NCBI Taxonomy" id="310575"/>
    <lineage>
        <taxon>Bacteria</taxon>
        <taxon>Pseudomonadati</taxon>
        <taxon>Pseudomonadota</taxon>
        <taxon>Betaproteobacteria</taxon>
        <taxon>Burkholderiales</taxon>
        <taxon>Alcaligenaceae</taxon>
    </lineage>
</organism>
<dbReference type="AlphaFoldDB" id="A0A356LB54"/>
<evidence type="ECO:0000313" key="3">
    <source>
        <dbReference type="Proteomes" id="UP000264036"/>
    </source>
</evidence>
<evidence type="ECO:0000259" key="1">
    <source>
        <dbReference type="Pfam" id="PF00389"/>
    </source>
</evidence>